<dbReference type="Proteomes" id="UP000294200">
    <property type="component" value="Unassembled WGS sequence"/>
</dbReference>
<dbReference type="AlphaFoldDB" id="A0A4R0XPF8"/>
<sequence>MVNVLAAGIVWAEPIGPRSVLPLTLPDAWKRPEEKKATAAVNASALRREIEAVLDESIRW</sequence>
<comment type="caution">
    <text evidence="1">The sequence shown here is derived from an EMBL/GenBank/DDBJ whole genome shotgun (WGS) entry which is preliminary data.</text>
</comment>
<dbReference type="EMBL" id="MWML01000001">
    <property type="protein sequence ID" value="TCG10200.1"/>
    <property type="molecule type" value="Genomic_DNA"/>
</dbReference>
<evidence type="ECO:0000313" key="1">
    <source>
        <dbReference type="EMBL" id="TCG10200.1"/>
    </source>
</evidence>
<gene>
    <name evidence="1" type="ORF">BZM27_00610</name>
</gene>
<organism evidence="1 2">
    <name type="scientific">Paraburkholderia steynii</name>
    <dbReference type="NCBI Taxonomy" id="1245441"/>
    <lineage>
        <taxon>Bacteria</taxon>
        <taxon>Pseudomonadati</taxon>
        <taxon>Pseudomonadota</taxon>
        <taxon>Betaproteobacteria</taxon>
        <taxon>Burkholderiales</taxon>
        <taxon>Burkholderiaceae</taxon>
        <taxon>Paraburkholderia</taxon>
    </lineage>
</organism>
<proteinExistence type="predicted"/>
<name>A0A4R0XPF8_9BURK</name>
<accession>A0A4R0XPF8</accession>
<evidence type="ECO:0000313" key="2">
    <source>
        <dbReference type="Proteomes" id="UP000294200"/>
    </source>
</evidence>
<keyword evidence="2" id="KW-1185">Reference proteome</keyword>
<reference evidence="1 2" key="1">
    <citation type="submission" date="2017-02" db="EMBL/GenBank/DDBJ databases">
        <title>Paraburkholderia sophoroidis sp. nov. and Paraburkholderia steynii sp. nov. rhizobial symbionts of the fynbos legume Hypocalyptus sophoroides.</title>
        <authorList>
            <person name="Steenkamp E.T."/>
            <person name="Beukes C.W."/>
            <person name="Van Zyl E."/>
            <person name="Avontuur J."/>
            <person name="Chan W.Y."/>
            <person name="Hassen A."/>
            <person name="Palmer M."/>
            <person name="Mthombeni L."/>
            <person name="Phalane F."/>
            <person name="Sereme K."/>
            <person name="Venter S.N."/>
        </authorList>
    </citation>
    <scope>NUCLEOTIDE SEQUENCE [LARGE SCALE GENOMIC DNA]</scope>
    <source>
        <strain evidence="1 2">HC1.1ba</strain>
    </source>
</reference>
<protein>
    <submittedName>
        <fullName evidence="1">Uncharacterized protein</fullName>
    </submittedName>
</protein>